<dbReference type="SUPFAM" id="SSF51182">
    <property type="entry name" value="RmlC-like cupins"/>
    <property type="match status" value="1"/>
</dbReference>
<sequence length="407" mass="45526">METTEKLSLIAKALEQGKGILRLTPTWVPRSFCVPGRRIKLHPDDYYVLGGERGGIDERWFSSTTPAKNGPLTSENEGLSHVVFNDDGKEVQFLLKDAVSELKGELIGDRLWSEYGAWPMYSKFFDNMGPLPHHLHHNDEQAALIGQLGKPEAYYFPPQVNNHGGDFPYTFIGIAPGTSKEQIKECLQNFTKGDNKITNYSSAYRLEPGTGWDVPPGLLHAPGSMCTYEPQKASDVFAMYQSLVNEAIIPEELLWNGTPKDRIGDFDQLMEAIDWELNTDPQMMANRYMVPKPVRDVDEMKAEGYSEVWVCYKSDAFSAKELTVFPGETVTIKDSAAYGLIMMQGHGKMGDWAIETPALIRYGQLTNDEFFVSEKAAREGITIVNASTTDPIVMLKHFGPNNPDLVL</sequence>
<dbReference type="RefSeq" id="WP_381498289.1">
    <property type="nucleotide sequence ID" value="NZ_JBHUOM010000002.1"/>
</dbReference>
<dbReference type="Proteomes" id="UP001597512">
    <property type="component" value="Unassembled WGS sequence"/>
</dbReference>
<dbReference type="InterPro" id="IPR011051">
    <property type="entry name" value="RmlC_Cupin_sf"/>
</dbReference>
<organism evidence="1 2">
    <name type="scientific">Spirosoma flavum</name>
    <dbReference type="NCBI Taxonomy" id="2048557"/>
    <lineage>
        <taxon>Bacteria</taxon>
        <taxon>Pseudomonadati</taxon>
        <taxon>Bacteroidota</taxon>
        <taxon>Cytophagia</taxon>
        <taxon>Cytophagales</taxon>
        <taxon>Cytophagaceae</taxon>
        <taxon>Spirosoma</taxon>
    </lineage>
</organism>
<evidence type="ECO:0000313" key="2">
    <source>
        <dbReference type="Proteomes" id="UP001597512"/>
    </source>
</evidence>
<proteinExistence type="predicted"/>
<keyword evidence="2" id="KW-1185">Reference proteome</keyword>
<dbReference type="EMBL" id="JBHUOM010000002">
    <property type="protein sequence ID" value="MFD2933687.1"/>
    <property type="molecule type" value="Genomic_DNA"/>
</dbReference>
<gene>
    <name evidence="1" type="ORF">ACFS25_07825</name>
</gene>
<accession>A0ABW6AGP5</accession>
<keyword evidence="1" id="KW-0413">Isomerase</keyword>
<dbReference type="Gene3D" id="2.60.120.10">
    <property type="entry name" value="Jelly Rolls"/>
    <property type="match status" value="1"/>
</dbReference>
<name>A0ABW6AGP5_9BACT</name>
<dbReference type="GO" id="GO:0016853">
    <property type="term" value="F:isomerase activity"/>
    <property type="evidence" value="ECO:0007669"/>
    <property type="project" value="UniProtKB-KW"/>
</dbReference>
<reference evidence="2" key="1">
    <citation type="journal article" date="2019" name="Int. J. Syst. Evol. Microbiol.">
        <title>The Global Catalogue of Microorganisms (GCM) 10K type strain sequencing project: providing services to taxonomists for standard genome sequencing and annotation.</title>
        <authorList>
            <consortium name="The Broad Institute Genomics Platform"/>
            <consortium name="The Broad Institute Genome Sequencing Center for Infectious Disease"/>
            <person name="Wu L."/>
            <person name="Ma J."/>
        </authorList>
    </citation>
    <scope>NUCLEOTIDE SEQUENCE [LARGE SCALE GENOMIC DNA]</scope>
    <source>
        <strain evidence="2">KCTC 52490</strain>
    </source>
</reference>
<dbReference type="InterPro" id="IPR014710">
    <property type="entry name" value="RmlC-like_jellyroll"/>
</dbReference>
<evidence type="ECO:0000313" key="1">
    <source>
        <dbReference type="EMBL" id="MFD2933687.1"/>
    </source>
</evidence>
<comment type="caution">
    <text evidence="1">The sequence shown here is derived from an EMBL/GenBank/DDBJ whole genome shotgun (WGS) entry which is preliminary data.</text>
</comment>
<protein>
    <submittedName>
        <fullName evidence="1">Class I mannose-6-phosphate isomerase</fullName>
    </submittedName>
</protein>